<dbReference type="VEuPathDB" id="FungiDB:EYZ11_002518"/>
<feature type="compositionally biased region" description="Polar residues" evidence="1">
    <location>
        <begin position="1"/>
        <end position="10"/>
    </location>
</feature>
<evidence type="ECO:0000313" key="4">
    <source>
        <dbReference type="Proteomes" id="UP000308092"/>
    </source>
</evidence>
<reference evidence="3 4" key="1">
    <citation type="submission" date="2019-03" db="EMBL/GenBank/DDBJ databases">
        <title>The genome sequence of a newly discovered highly antifungal drug resistant Aspergillus species, Aspergillus tanneri NIH 1004.</title>
        <authorList>
            <person name="Mounaud S."/>
            <person name="Singh I."/>
            <person name="Joardar V."/>
            <person name="Pakala S."/>
            <person name="Pakala S."/>
            <person name="Venepally P."/>
            <person name="Hoover J."/>
            <person name="Nierman W."/>
            <person name="Chung J."/>
            <person name="Losada L."/>
        </authorList>
    </citation>
    <scope>NUCLEOTIDE SEQUENCE [LARGE SCALE GENOMIC DNA]</scope>
    <source>
        <strain evidence="3 4">NIH1004</strain>
    </source>
</reference>
<keyword evidence="4" id="KW-1185">Reference proteome</keyword>
<dbReference type="EMBL" id="QUQM01000007">
    <property type="protein sequence ID" value="KAA8645937.1"/>
    <property type="molecule type" value="Genomic_DNA"/>
</dbReference>
<comment type="caution">
    <text evidence="3">The sequence shown here is derived from an EMBL/GenBank/DDBJ whole genome shotgun (WGS) entry which is preliminary data.</text>
</comment>
<dbReference type="Proteomes" id="UP000324241">
    <property type="component" value="Unassembled WGS sequence"/>
</dbReference>
<reference evidence="2 5" key="2">
    <citation type="submission" date="2019-08" db="EMBL/GenBank/DDBJ databases">
        <title>The genome sequence of a newly discovered highly antifungal drug resistant Aspergillus species, Aspergillus tanneri NIH 1004.</title>
        <authorList>
            <person name="Mounaud S."/>
            <person name="Singh I."/>
            <person name="Joardar V."/>
            <person name="Pakala S."/>
            <person name="Pakala S."/>
            <person name="Venepally P."/>
            <person name="Chung J.K."/>
            <person name="Losada L."/>
            <person name="Nierman W.C."/>
        </authorList>
    </citation>
    <scope>NUCLEOTIDE SEQUENCE [LARGE SCALE GENOMIC DNA]</scope>
    <source>
        <strain evidence="2 5">NIH1004</strain>
    </source>
</reference>
<evidence type="ECO:0000313" key="2">
    <source>
        <dbReference type="EMBL" id="KAA8645937.1"/>
    </source>
</evidence>
<dbReference type="STRING" id="1220188.A0A4S3JQR0"/>
<proteinExistence type="predicted"/>
<sequence>MSPLLTNPYLNRTKKHKKRPPTAADLTELRQNPWAVALASPARMCSITAVRAPRALLTEWGLVHRPNSDKYWFLPTGLLGDDIIEPKSNDAEIADSSQAAGQRASSWQCLKLRTINSLSLLRRMEMRFSQFKTKPRKPSSPIMRLVPYRWKYPNGPITAHEASLLVWRRGMPDFVLEKMRVDVLKRLKNVSGAQYDKHERDGVWRCIEMDEVSETVLLQGLKRMGSFERVECGAILIMGSSQAGDGAVAGMYSLPDFIALPQTASKVPLFDLSRLLSDAERDELRRFDPRFQNMGLYFRPNDATTIDAFLALWKLQGLVRHG</sequence>
<dbReference type="OrthoDB" id="3363286at2759"/>
<evidence type="ECO:0000313" key="5">
    <source>
        <dbReference type="Proteomes" id="UP000324241"/>
    </source>
</evidence>
<gene>
    <name evidence="2" type="ORF">ATNIH1004_007358</name>
    <name evidence="3" type="ORF">EYZ11_002518</name>
</gene>
<dbReference type="Proteomes" id="UP000308092">
    <property type="component" value="Unassembled WGS sequence"/>
</dbReference>
<dbReference type="EMBL" id="SOSA01000056">
    <property type="protein sequence ID" value="THC98016.1"/>
    <property type="molecule type" value="Genomic_DNA"/>
</dbReference>
<accession>A0A4S3JQR0</accession>
<dbReference type="GeneID" id="54330060"/>
<organism evidence="3 4">
    <name type="scientific">Aspergillus tanneri</name>
    <dbReference type="NCBI Taxonomy" id="1220188"/>
    <lineage>
        <taxon>Eukaryota</taxon>
        <taxon>Fungi</taxon>
        <taxon>Dikarya</taxon>
        <taxon>Ascomycota</taxon>
        <taxon>Pezizomycotina</taxon>
        <taxon>Eurotiomycetes</taxon>
        <taxon>Eurotiomycetidae</taxon>
        <taxon>Eurotiales</taxon>
        <taxon>Aspergillaceae</taxon>
        <taxon>Aspergillus</taxon>
        <taxon>Aspergillus subgen. Circumdati</taxon>
    </lineage>
</organism>
<dbReference type="AlphaFoldDB" id="A0A4S3JQR0"/>
<name>A0A4S3JQR0_9EURO</name>
<evidence type="ECO:0000313" key="3">
    <source>
        <dbReference type="EMBL" id="THC98016.1"/>
    </source>
</evidence>
<protein>
    <submittedName>
        <fullName evidence="3">Uncharacterized protein</fullName>
    </submittedName>
</protein>
<dbReference type="RefSeq" id="XP_033425298.1">
    <property type="nucleotide sequence ID" value="XM_033571983.1"/>
</dbReference>
<feature type="region of interest" description="Disordered" evidence="1">
    <location>
        <begin position="1"/>
        <end position="24"/>
    </location>
</feature>
<evidence type="ECO:0000256" key="1">
    <source>
        <dbReference type="SAM" id="MobiDB-lite"/>
    </source>
</evidence>